<evidence type="ECO:0000256" key="3">
    <source>
        <dbReference type="ARBA" id="ARBA00022692"/>
    </source>
</evidence>
<evidence type="ECO:0000256" key="4">
    <source>
        <dbReference type="ARBA" id="ARBA00022989"/>
    </source>
</evidence>
<feature type="domain" description="EamA" evidence="7">
    <location>
        <begin position="145"/>
        <end position="279"/>
    </location>
</feature>
<feature type="transmembrane region" description="Helical" evidence="6">
    <location>
        <begin position="237"/>
        <end position="257"/>
    </location>
</feature>
<accession>A0A4R6R604</accession>
<dbReference type="GO" id="GO:0016020">
    <property type="term" value="C:membrane"/>
    <property type="evidence" value="ECO:0007669"/>
    <property type="project" value="UniProtKB-SubCell"/>
</dbReference>
<comment type="similarity">
    <text evidence="2">Belongs to the EamA transporter family.</text>
</comment>
<evidence type="ECO:0000313" key="8">
    <source>
        <dbReference type="EMBL" id="TDP81343.1"/>
    </source>
</evidence>
<feature type="transmembrane region" description="Helical" evidence="6">
    <location>
        <begin position="114"/>
        <end position="132"/>
    </location>
</feature>
<feature type="domain" description="EamA" evidence="7">
    <location>
        <begin position="3"/>
        <end position="130"/>
    </location>
</feature>
<feature type="transmembrane region" description="Helical" evidence="6">
    <location>
        <begin position="60"/>
        <end position="79"/>
    </location>
</feature>
<name>A0A4R6R604_9BURK</name>
<feature type="transmembrane region" description="Helical" evidence="6">
    <location>
        <begin position="263"/>
        <end position="280"/>
    </location>
</feature>
<gene>
    <name evidence="8" type="ORF">EV672_108128</name>
</gene>
<dbReference type="Pfam" id="PF00892">
    <property type="entry name" value="EamA"/>
    <property type="match status" value="2"/>
</dbReference>
<comment type="caution">
    <text evidence="8">The sequence shown here is derived from an EMBL/GenBank/DDBJ whole genome shotgun (WGS) entry which is preliminary data.</text>
</comment>
<dbReference type="OrthoDB" id="5295396at2"/>
<keyword evidence="4 6" id="KW-1133">Transmembrane helix</keyword>
<dbReference type="SUPFAM" id="SSF103481">
    <property type="entry name" value="Multidrug resistance efflux transporter EmrE"/>
    <property type="match status" value="2"/>
</dbReference>
<reference evidence="8 9" key="1">
    <citation type="submission" date="2019-03" db="EMBL/GenBank/DDBJ databases">
        <title>Genomic Encyclopedia of Type Strains, Phase IV (KMG-IV): sequencing the most valuable type-strain genomes for metagenomic binning, comparative biology and taxonomic classification.</title>
        <authorList>
            <person name="Goeker M."/>
        </authorList>
    </citation>
    <scope>NUCLEOTIDE SEQUENCE [LARGE SCALE GENOMIC DNA]</scope>
    <source>
        <strain evidence="8 9">DSM 11901</strain>
    </source>
</reference>
<dbReference type="AlphaFoldDB" id="A0A4R6R604"/>
<evidence type="ECO:0000256" key="6">
    <source>
        <dbReference type="SAM" id="Phobius"/>
    </source>
</evidence>
<evidence type="ECO:0000313" key="9">
    <source>
        <dbReference type="Proteomes" id="UP000294593"/>
    </source>
</evidence>
<feature type="transmembrane region" description="Helical" evidence="6">
    <location>
        <begin position="174"/>
        <end position="194"/>
    </location>
</feature>
<protein>
    <submittedName>
        <fullName evidence="8">EamA domain-containing membrane protein RarD</fullName>
    </submittedName>
</protein>
<evidence type="ECO:0000256" key="2">
    <source>
        <dbReference type="ARBA" id="ARBA00007362"/>
    </source>
</evidence>
<dbReference type="PANTHER" id="PTHR32322:SF2">
    <property type="entry name" value="EAMA DOMAIN-CONTAINING PROTEIN"/>
    <property type="match status" value="1"/>
</dbReference>
<dbReference type="InterPro" id="IPR000620">
    <property type="entry name" value="EamA_dom"/>
</dbReference>
<dbReference type="EMBL" id="SNXW01000008">
    <property type="protein sequence ID" value="TDP81343.1"/>
    <property type="molecule type" value="Genomic_DNA"/>
</dbReference>
<evidence type="ECO:0000256" key="5">
    <source>
        <dbReference type="ARBA" id="ARBA00023136"/>
    </source>
</evidence>
<dbReference type="InterPro" id="IPR037185">
    <property type="entry name" value="EmrE-like"/>
</dbReference>
<keyword evidence="3 6" id="KW-0812">Transmembrane</keyword>
<feature type="transmembrane region" description="Helical" evidence="6">
    <location>
        <begin position="85"/>
        <end position="107"/>
    </location>
</feature>
<dbReference type="Proteomes" id="UP000294593">
    <property type="component" value="Unassembled WGS sequence"/>
</dbReference>
<dbReference type="PANTHER" id="PTHR32322">
    <property type="entry name" value="INNER MEMBRANE TRANSPORTER"/>
    <property type="match status" value="1"/>
</dbReference>
<keyword evidence="9" id="KW-1185">Reference proteome</keyword>
<dbReference type="InterPro" id="IPR050638">
    <property type="entry name" value="AA-Vitamin_Transporters"/>
</dbReference>
<feature type="transmembrane region" description="Helical" evidence="6">
    <location>
        <begin position="26"/>
        <end position="48"/>
    </location>
</feature>
<evidence type="ECO:0000259" key="7">
    <source>
        <dbReference type="Pfam" id="PF00892"/>
    </source>
</evidence>
<proteinExistence type="inferred from homology"/>
<organism evidence="8 9">
    <name type="scientific">Aquabacterium commune</name>
    <dbReference type="NCBI Taxonomy" id="70586"/>
    <lineage>
        <taxon>Bacteria</taxon>
        <taxon>Pseudomonadati</taxon>
        <taxon>Pseudomonadota</taxon>
        <taxon>Betaproteobacteria</taxon>
        <taxon>Burkholderiales</taxon>
        <taxon>Aquabacterium</taxon>
    </lineage>
</organism>
<feature type="transmembrane region" description="Helical" evidence="6">
    <location>
        <begin position="206"/>
        <end position="225"/>
    </location>
</feature>
<sequence length="284" mass="30447">MPYLGLLFNAFVWGLSWWPLRQLQAMGLHAVWATMLFFLMGVLVVGVTRREAWSGVWRTPTLWVLALATGATNAAFNWGVATGEVVRVVLLFYLMPLWAVGLAWWLLGERITPMAAVRVLLALGGALLVLRPEDGGWPRFNGQADWLGLVGGLGFAVTNVMMRRAAQRTSAERALAMFIGGVGLPALAGLALSAQGLIPGWPAFDWAWLLLAGAMGVAFFAANLAMQYGASQIPVHLTSVVMLTEIVFASGSAVWFGGETLRPVVLVGGALILLAALMATRDEA</sequence>
<feature type="transmembrane region" description="Helical" evidence="6">
    <location>
        <begin position="144"/>
        <end position="162"/>
    </location>
</feature>
<keyword evidence="5 6" id="KW-0472">Membrane</keyword>
<comment type="subcellular location">
    <subcellularLocation>
        <location evidence="1">Membrane</location>
        <topology evidence="1">Multi-pass membrane protein</topology>
    </subcellularLocation>
</comment>
<evidence type="ECO:0000256" key="1">
    <source>
        <dbReference type="ARBA" id="ARBA00004141"/>
    </source>
</evidence>
<dbReference type="RefSeq" id="WP_133610311.1">
    <property type="nucleotide sequence ID" value="NZ_SNXW01000008.1"/>
</dbReference>